<dbReference type="EMBL" id="JBHSBH010000015">
    <property type="protein sequence ID" value="MFC3998970.1"/>
    <property type="molecule type" value="Genomic_DNA"/>
</dbReference>
<reference evidence="2" key="1">
    <citation type="journal article" date="2019" name="Int. J. Syst. Evol. Microbiol.">
        <title>The Global Catalogue of Microorganisms (GCM) 10K type strain sequencing project: providing services to taxonomists for standard genome sequencing and annotation.</title>
        <authorList>
            <consortium name="The Broad Institute Genomics Platform"/>
            <consortium name="The Broad Institute Genome Sequencing Center for Infectious Disease"/>
            <person name="Wu L."/>
            <person name="Ma J."/>
        </authorList>
    </citation>
    <scope>NUCLEOTIDE SEQUENCE [LARGE SCALE GENOMIC DNA]</scope>
    <source>
        <strain evidence="2">TBRC 1826</strain>
    </source>
</reference>
<evidence type="ECO:0000313" key="2">
    <source>
        <dbReference type="Proteomes" id="UP001595847"/>
    </source>
</evidence>
<organism evidence="1 2">
    <name type="scientific">Nocardiopsis sediminis</name>
    <dbReference type="NCBI Taxonomy" id="1778267"/>
    <lineage>
        <taxon>Bacteria</taxon>
        <taxon>Bacillati</taxon>
        <taxon>Actinomycetota</taxon>
        <taxon>Actinomycetes</taxon>
        <taxon>Streptosporangiales</taxon>
        <taxon>Nocardiopsidaceae</taxon>
        <taxon>Nocardiopsis</taxon>
    </lineage>
</organism>
<gene>
    <name evidence="1" type="ORF">ACFOVU_23825</name>
</gene>
<dbReference type="Proteomes" id="UP001595847">
    <property type="component" value="Unassembled WGS sequence"/>
</dbReference>
<evidence type="ECO:0000313" key="1">
    <source>
        <dbReference type="EMBL" id="MFC3998970.1"/>
    </source>
</evidence>
<accession>A0ABV8FW62</accession>
<keyword evidence="2" id="KW-1185">Reference proteome</keyword>
<dbReference type="RefSeq" id="WP_378537154.1">
    <property type="nucleotide sequence ID" value="NZ_JBHSBH010000015.1"/>
</dbReference>
<name>A0ABV8FW62_9ACTN</name>
<protein>
    <submittedName>
        <fullName evidence="1">Uncharacterized protein</fullName>
    </submittedName>
</protein>
<sequence>MSEERLAEFSRERLGGRPVPDDLRVLLTEHWEGRTDLLHLLDLQFLEPGDVHPMLDESYLREEERADISMIAVRAASSAVAEHLHIVARHGKGWVGYWTHPDEPADKPVPLIELDTEFTFWGMEGRSLAEACAADMVRLYDDEEDPKEHFARLADTLIEHGVPMSTRDYEEVYEPEIAVDPEELHDEINDAEFERLRNEQDAAGRG</sequence>
<proteinExistence type="predicted"/>
<comment type="caution">
    <text evidence="1">The sequence shown here is derived from an EMBL/GenBank/DDBJ whole genome shotgun (WGS) entry which is preliminary data.</text>
</comment>